<dbReference type="KEGG" id="sre:PTSG_03493"/>
<dbReference type="GO" id="GO:0004373">
    <property type="term" value="F:alpha-1,4-glucan glucosyltransferase (UDP-glucose donor) activity"/>
    <property type="evidence" value="ECO:0007669"/>
    <property type="project" value="UniProtKB-EC"/>
</dbReference>
<dbReference type="Proteomes" id="UP000007799">
    <property type="component" value="Unassembled WGS sequence"/>
</dbReference>
<dbReference type="SUPFAM" id="SSF53756">
    <property type="entry name" value="UDP-Glycosyltransferase/glycogen phosphorylase"/>
    <property type="match status" value="1"/>
</dbReference>
<dbReference type="GO" id="GO:0005737">
    <property type="term" value="C:cytoplasm"/>
    <property type="evidence" value="ECO:0007669"/>
    <property type="project" value="TreeGrafter"/>
</dbReference>
<dbReference type="Pfam" id="PF05693">
    <property type="entry name" value="Glycogen_syn"/>
    <property type="match status" value="1"/>
</dbReference>
<dbReference type="EC" id="2.4.1.11" evidence="7"/>
<keyword evidence="5 7" id="KW-0320">Glycogen biosynthesis</keyword>
<dbReference type="eggNOG" id="KOG3742">
    <property type="taxonomic scope" value="Eukaryota"/>
</dbReference>
<accession>F2U5S0</accession>
<comment type="pathway">
    <text evidence="1 7">Glycan biosynthesis; glycogen biosynthesis.</text>
</comment>
<dbReference type="Gene3D" id="3.40.50.2000">
    <property type="entry name" value="Glycogen Phosphorylase B"/>
    <property type="match status" value="1"/>
</dbReference>
<sequence>MSVPKIPTDEELRSAVKGILRSQSTHAEDPDRRKDMTFEVAWEVCNKVGGIHTVIKTKVPATFSRVHKDDYCLIGPYQEATAKTDVEECTPESEPLARALQAMRSQGISVTYGRWLIEGAPWVVLFDVGSAWYKLGGWKKDLYELTGIGCPDSDEESSRAIVFGYLVAWFLGEYVHQLEVAGEKTSVVAHFHEWLAGIGLVLSRVRNLPIATVFTTHATLLGRYLCADKSQDFYNRLDKFDVDKEAGDRQIYHRYCIERASAHGAHVFTTVSEITALEAEHLLKRKPDCITPNGLNVVKFSALHEFQNRHATAKEKIHKFVRGHFYGHLDFDLDKTLYFFTAGRYELINKGADMYLEALARLNYKLQSQANPVTVVAFIIMPTKTNSFNVESLQGQAVYKRMTCRKDSRPKRVSGTPADLLEPVETTAYVFSF</sequence>
<keyword evidence="3 7" id="KW-0328">Glycosyltransferase</keyword>
<dbReference type="InParanoid" id="F2U5S0"/>
<dbReference type="FunFam" id="3.40.50.2000:FF:000028">
    <property type="entry name" value="Glycogen [starch] synthase"/>
    <property type="match status" value="1"/>
</dbReference>
<comment type="similarity">
    <text evidence="2 7">Belongs to the glycosyltransferase 3 family.</text>
</comment>
<dbReference type="GO" id="GO:0005978">
    <property type="term" value="P:glycogen biosynthetic process"/>
    <property type="evidence" value="ECO:0007669"/>
    <property type="project" value="UniProtKB-UniPathway"/>
</dbReference>
<dbReference type="GeneID" id="16075804"/>
<dbReference type="InterPro" id="IPR008631">
    <property type="entry name" value="Glycogen_synth"/>
</dbReference>
<evidence type="ECO:0000256" key="5">
    <source>
        <dbReference type="ARBA" id="ARBA00023056"/>
    </source>
</evidence>
<dbReference type="FunCoup" id="F2U5S0">
    <property type="interactions" value="897"/>
</dbReference>
<comment type="function">
    <text evidence="7">Transfers the glycosyl residue from UDP-Glc to the non-reducing end of alpha-1,4-glucan.</text>
</comment>
<dbReference type="AlphaFoldDB" id="F2U5S0"/>
<evidence type="ECO:0000256" key="3">
    <source>
        <dbReference type="ARBA" id="ARBA00022676"/>
    </source>
</evidence>
<dbReference type="EMBL" id="GL832962">
    <property type="protein sequence ID" value="EGD82861.1"/>
    <property type="molecule type" value="Genomic_DNA"/>
</dbReference>
<evidence type="ECO:0000256" key="7">
    <source>
        <dbReference type="RuleBase" id="RU363104"/>
    </source>
</evidence>
<organism evidence="9">
    <name type="scientific">Salpingoeca rosetta (strain ATCC 50818 / BSB-021)</name>
    <dbReference type="NCBI Taxonomy" id="946362"/>
    <lineage>
        <taxon>Eukaryota</taxon>
        <taxon>Choanoflagellata</taxon>
        <taxon>Craspedida</taxon>
        <taxon>Salpingoecidae</taxon>
        <taxon>Salpingoeca</taxon>
    </lineage>
</organism>
<evidence type="ECO:0000313" key="8">
    <source>
        <dbReference type="EMBL" id="EGD82861.1"/>
    </source>
</evidence>
<keyword evidence="4 7" id="KW-0808">Transferase</keyword>
<reference evidence="8" key="1">
    <citation type="submission" date="2009-08" db="EMBL/GenBank/DDBJ databases">
        <title>Annotation of Salpingoeca rosetta.</title>
        <authorList>
            <consortium name="The Broad Institute Genome Sequencing Platform"/>
            <person name="Russ C."/>
            <person name="Cuomo C."/>
            <person name="Burger G."/>
            <person name="Gray M.W."/>
            <person name="Holland P.W.H."/>
            <person name="King N."/>
            <person name="Lang F.B.F."/>
            <person name="Roger A.J."/>
            <person name="Ruiz-Trillo I."/>
            <person name="Young S.K."/>
            <person name="Zeng Q."/>
            <person name="Gargeya S."/>
            <person name="Alvarado L."/>
            <person name="Berlin A."/>
            <person name="Chapman S.B."/>
            <person name="Chen Z."/>
            <person name="Freedman E."/>
            <person name="Gellesch M."/>
            <person name="Goldberg J."/>
            <person name="Griggs A."/>
            <person name="Gujja S."/>
            <person name="Heilman E."/>
            <person name="Heiman D."/>
            <person name="Howarth C."/>
            <person name="Mehta T."/>
            <person name="Neiman D."/>
            <person name="Pearson M."/>
            <person name="Roberts A."/>
            <person name="Saif S."/>
            <person name="Shea T."/>
            <person name="Shenoy N."/>
            <person name="Sisk P."/>
            <person name="Stolte C."/>
            <person name="Sykes S."/>
            <person name="White J."/>
            <person name="Yandava C."/>
            <person name="Haas B."/>
            <person name="Nusbaum C."/>
            <person name="Birren B."/>
        </authorList>
    </citation>
    <scope>NUCLEOTIDE SEQUENCE [LARGE SCALE GENOMIC DNA]</scope>
    <source>
        <strain evidence="8">ATCC 50818</strain>
    </source>
</reference>
<dbReference type="PANTHER" id="PTHR10176:SF3">
    <property type="entry name" value="GLYCOGEN [STARCH] SYNTHASE"/>
    <property type="match status" value="1"/>
</dbReference>
<dbReference type="UniPathway" id="UPA00164"/>
<comment type="catalytic activity">
    <reaction evidence="6">
        <text>[(1-&gt;4)-alpha-D-glucosyl](n) + UDP-alpha-D-glucose = [(1-&gt;4)-alpha-D-glucosyl](n+1) + UDP + H(+)</text>
        <dbReference type="Rhea" id="RHEA:18549"/>
        <dbReference type="Rhea" id="RHEA-COMP:9584"/>
        <dbReference type="Rhea" id="RHEA-COMP:9587"/>
        <dbReference type="ChEBI" id="CHEBI:15378"/>
        <dbReference type="ChEBI" id="CHEBI:15444"/>
        <dbReference type="ChEBI" id="CHEBI:58223"/>
        <dbReference type="ChEBI" id="CHEBI:58885"/>
        <dbReference type="EC" id="2.4.1.11"/>
    </reaction>
    <physiologicalReaction direction="left-to-right" evidence="6">
        <dbReference type="Rhea" id="RHEA:18550"/>
    </physiologicalReaction>
</comment>
<evidence type="ECO:0000313" key="9">
    <source>
        <dbReference type="Proteomes" id="UP000007799"/>
    </source>
</evidence>
<gene>
    <name evidence="8" type="ORF">PTSG_03493</name>
</gene>
<dbReference type="PANTHER" id="PTHR10176">
    <property type="entry name" value="GLYCOGEN SYNTHASE"/>
    <property type="match status" value="1"/>
</dbReference>
<evidence type="ECO:0000256" key="4">
    <source>
        <dbReference type="ARBA" id="ARBA00022679"/>
    </source>
</evidence>
<dbReference type="OrthoDB" id="6335297at2759"/>
<keyword evidence="9" id="KW-1185">Reference proteome</keyword>
<dbReference type="RefSeq" id="XP_004995225.1">
    <property type="nucleotide sequence ID" value="XM_004995168.1"/>
</dbReference>
<dbReference type="STRING" id="946362.F2U5S0"/>
<protein>
    <recommendedName>
        <fullName evidence="7">Glycogen [starch] synthase</fullName>
        <ecNumber evidence="7">2.4.1.11</ecNumber>
    </recommendedName>
</protein>
<evidence type="ECO:0000256" key="6">
    <source>
        <dbReference type="ARBA" id="ARBA00047345"/>
    </source>
</evidence>
<proteinExistence type="inferred from homology"/>
<name>F2U5S0_SALR5</name>
<evidence type="ECO:0000256" key="1">
    <source>
        <dbReference type="ARBA" id="ARBA00004964"/>
    </source>
</evidence>
<evidence type="ECO:0000256" key="2">
    <source>
        <dbReference type="ARBA" id="ARBA00010686"/>
    </source>
</evidence>